<evidence type="ECO:0000313" key="1">
    <source>
        <dbReference type="EMBL" id="MDR6609082.1"/>
    </source>
</evidence>
<comment type="caution">
    <text evidence="1">The sequence shown here is derived from an EMBL/GenBank/DDBJ whole genome shotgun (WGS) entry which is preliminary data.</text>
</comment>
<dbReference type="Proteomes" id="UP001259420">
    <property type="component" value="Unassembled WGS sequence"/>
</dbReference>
<organism evidence="1 2">
    <name type="scientific">Pseudomonas synxantha</name>
    <dbReference type="NCBI Taxonomy" id="47883"/>
    <lineage>
        <taxon>Bacteria</taxon>
        <taxon>Pseudomonadati</taxon>
        <taxon>Pseudomonadota</taxon>
        <taxon>Gammaproteobacteria</taxon>
        <taxon>Pseudomonadales</taxon>
        <taxon>Pseudomonadaceae</taxon>
        <taxon>Pseudomonas</taxon>
    </lineage>
</organism>
<evidence type="ECO:0000313" key="2">
    <source>
        <dbReference type="Proteomes" id="UP001259420"/>
    </source>
</evidence>
<dbReference type="EMBL" id="JAVDSD010000009">
    <property type="protein sequence ID" value="MDR6609082.1"/>
    <property type="molecule type" value="Genomic_DNA"/>
</dbReference>
<accession>A0ACC6JRB8</accession>
<sequence>MKKGIIVNNSVKDFFGQAGEIYPPITKDLLESAYNKNYQFVSIDDFKLLDELDSNYVYWIEILFRAHWAATSNLIRYNKWYELCHNSSVVKPNYIAFCSGLRGLLECATDTYDALGGVPLTLAQALHYVEDALLRRKALKRAVSEELEDCLIHFSYARKLNKFETAPKSHEAKTASHYISQLDSADLPLKNLYAELCQVVHPAHQSTAWLVGRKDESYTIQESDDLAFILDLCQRYKECIEYIQMSSVNISMFIFKVLNKTQCSELYNSSADKYDMSRSPLHKKIEAAIGIQPA</sequence>
<name>A0ACC6JRB8_9PSED</name>
<keyword evidence="2" id="KW-1185">Reference proteome</keyword>
<gene>
    <name evidence="1" type="ORF">J2X87_004179</name>
</gene>
<protein>
    <submittedName>
        <fullName evidence="1">Uncharacterized protein</fullName>
    </submittedName>
</protein>
<reference evidence="1" key="1">
    <citation type="submission" date="2023-07" db="EMBL/GenBank/DDBJ databases">
        <title>Sorghum-associated microbial communities from plants grown in Nebraska, USA.</title>
        <authorList>
            <person name="Schachtman D."/>
        </authorList>
    </citation>
    <scope>NUCLEOTIDE SEQUENCE</scope>
    <source>
        <strain evidence="1">BE46</strain>
    </source>
</reference>
<proteinExistence type="predicted"/>